<evidence type="ECO:0000313" key="2">
    <source>
        <dbReference type="Proteomes" id="UP000009309"/>
    </source>
</evidence>
<dbReference type="EMBL" id="CAIT01000009">
    <property type="protein sequence ID" value="CCH55890.1"/>
    <property type="molecule type" value="Genomic_DNA"/>
</dbReference>
<keyword evidence="2" id="KW-1185">Reference proteome</keyword>
<accession>I2GPR2</accession>
<gene>
    <name evidence="1" type="ORF">BN8_05187</name>
</gene>
<dbReference type="OrthoDB" id="9836213at2"/>
<reference evidence="1 2" key="1">
    <citation type="journal article" date="2012" name="J. Bacteriol.">
        <title>Genome Sequence of the Filamentous Bacterium Fibrisoma limi BUZ 3T.</title>
        <authorList>
            <person name="Filippini M."/>
            <person name="Qi W."/>
            <person name="Jaenicke S."/>
            <person name="Goesmann A."/>
            <person name="Smits T.H."/>
            <person name="Bagheri H.C."/>
        </authorList>
    </citation>
    <scope>NUCLEOTIDE SEQUENCE [LARGE SCALE GENOMIC DNA]</scope>
    <source>
        <strain evidence="2">BUZ 3T</strain>
    </source>
</reference>
<dbReference type="AlphaFoldDB" id="I2GPR2"/>
<protein>
    <submittedName>
        <fullName evidence="1">Uncharacterized protein</fullName>
    </submittedName>
</protein>
<comment type="caution">
    <text evidence="1">The sequence shown here is derived from an EMBL/GenBank/DDBJ whole genome shotgun (WGS) entry which is preliminary data.</text>
</comment>
<evidence type="ECO:0000313" key="1">
    <source>
        <dbReference type="EMBL" id="CCH55890.1"/>
    </source>
</evidence>
<proteinExistence type="predicted"/>
<sequence>MHPELIDKTDKTIFADYDWSPVVDLHFRTNRSGQHPLLPPYLEVIRRIGQPYHHHKFWGIKARSDKGHFLFYTDLNRTPGLRNTHHEFLSLDNQPFMLLIRQNSQDITPYQPLRLLLVPAPEKTLAFLKARDRLAQLPRLRLPCFPQWAIALQQSKAARKESSIFL</sequence>
<organism evidence="1 2">
    <name type="scientific">Fibrisoma limi BUZ 3</name>
    <dbReference type="NCBI Taxonomy" id="1185876"/>
    <lineage>
        <taxon>Bacteria</taxon>
        <taxon>Pseudomonadati</taxon>
        <taxon>Bacteroidota</taxon>
        <taxon>Cytophagia</taxon>
        <taxon>Cytophagales</taxon>
        <taxon>Spirosomataceae</taxon>
        <taxon>Fibrisoma</taxon>
    </lineage>
</organism>
<dbReference type="RefSeq" id="WP_009284455.1">
    <property type="nucleotide sequence ID" value="NZ_CAIT01000009.1"/>
</dbReference>
<name>I2GPR2_9BACT</name>
<dbReference type="Proteomes" id="UP000009309">
    <property type="component" value="Unassembled WGS sequence"/>
</dbReference>